<evidence type="ECO:0000313" key="2">
    <source>
        <dbReference type="EMBL" id="KFA66648.1"/>
    </source>
</evidence>
<feature type="compositionally biased region" description="Acidic residues" evidence="1">
    <location>
        <begin position="253"/>
        <end position="265"/>
    </location>
</feature>
<evidence type="ECO:0008006" key="4">
    <source>
        <dbReference type="Google" id="ProtNLM"/>
    </source>
</evidence>
<feature type="region of interest" description="Disordered" evidence="1">
    <location>
        <begin position="122"/>
        <end position="200"/>
    </location>
</feature>
<evidence type="ECO:0000256" key="1">
    <source>
        <dbReference type="SAM" id="MobiDB-lite"/>
    </source>
</evidence>
<gene>
    <name evidence="2" type="ORF">S40285_03054</name>
</gene>
<feature type="compositionally biased region" description="Pro residues" evidence="1">
    <location>
        <begin position="147"/>
        <end position="156"/>
    </location>
</feature>
<accession>A0A084QRR3</accession>
<sequence length="313" mass="32861">MNKNWNDRADKDLFFTILSVKNIGVISGGEWNTIGSHMRGLGYGFTNEGCRQHFQGLRRAQNKAETNGGLGDDAKRIDPTMNPITRRPGPGRGRPRKVVGTTEGVPATSLATLTASALAIAGPHGPHVHAGPHDPHGPHVPQGPHDPQGPPPPPGAPGGLMAGVPALPPPSLTEHSQGLPAHPLQPLHHQSPPAVPEAHPDHEVLSREAVSALDSGITPSAAEPESTEGAMTPAISEPLQLDHVTQAGPDENGIGEDDDDADEDERATKRQRLDESDLGPEDSIEDEAVLALAAHNNATSADSYQSDFTYGEA</sequence>
<feature type="region of interest" description="Disordered" evidence="1">
    <location>
        <begin position="245"/>
        <end position="290"/>
    </location>
</feature>
<evidence type="ECO:0000313" key="3">
    <source>
        <dbReference type="Proteomes" id="UP000028524"/>
    </source>
</evidence>
<feature type="compositionally biased region" description="Low complexity" evidence="1">
    <location>
        <begin position="177"/>
        <end position="192"/>
    </location>
</feature>
<dbReference type="AlphaFoldDB" id="A0A084QRR3"/>
<keyword evidence="3" id="KW-1185">Reference proteome</keyword>
<feature type="compositionally biased region" description="Acidic residues" evidence="1">
    <location>
        <begin position="276"/>
        <end position="288"/>
    </location>
</feature>
<feature type="region of interest" description="Disordered" evidence="1">
    <location>
        <begin position="64"/>
        <end position="106"/>
    </location>
</feature>
<proteinExistence type="predicted"/>
<reference evidence="2 3" key="1">
    <citation type="journal article" date="2014" name="BMC Genomics">
        <title>Comparative genome sequencing reveals chemotype-specific gene clusters in the toxigenic black mold Stachybotrys.</title>
        <authorList>
            <person name="Semeiks J."/>
            <person name="Borek D."/>
            <person name="Otwinowski Z."/>
            <person name="Grishin N.V."/>
        </authorList>
    </citation>
    <scope>NUCLEOTIDE SEQUENCE [LARGE SCALE GENOMIC DNA]</scope>
    <source>
        <strain evidence="2 3">IBT 40285</strain>
    </source>
</reference>
<dbReference type="HOGENOM" id="CLU_041447_0_0_1"/>
<dbReference type="OrthoDB" id="4525115at2759"/>
<dbReference type="STRING" id="1283841.A0A084QRR3"/>
<dbReference type="EMBL" id="KL660417">
    <property type="protein sequence ID" value="KFA66648.1"/>
    <property type="molecule type" value="Genomic_DNA"/>
</dbReference>
<dbReference type="Proteomes" id="UP000028524">
    <property type="component" value="Unassembled WGS sequence"/>
</dbReference>
<name>A0A084QRR3_STAC4</name>
<dbReference type="OMA" id="HANEDID"/>
<dbReference type="InParanoid" id="A0A084QRR3"/>
<feature type="compositionally biased region" description="Basic and acidic residues" evidence="1">
    <location>
        <begin position="266"/>
        <end position="275"/>
    </location>
</feature>
<protein>
    <recommendedName>
        <fullName evidence="4">Myb-like domain-containing protein</fullName>
    </recommendedName>
</protein>
<organism evidence="2 3">
    <name type="scientific">Stachybotrys chlorohalonatus (strain IBT 40285)</name>
    <dbReference type="NCBI Taxonomy" id="1283841"/>
    <lineage>
        <taxon>Eukaryota</taxon>
        <taxon>Fungi</taxon>
        <taxon>Dikarya</taxon>
        <taxon>Ascomycota</taxon>
        <taxon>Pezizomycotina</taxon>
        <taxon>Sordariomycetes</taxon>
        <taxon>Hypocreomycetidae</taxon>
        <taxon>Hypocreales</taxon>
        <taxon>Stachybotryaceae</taxon>
        <taxon>Stachybotrys</taxon>
    </lineage>
</organism>